<feature type="domain" description="C2H2-type" evidence="12">
    <location>
        <begin position="307"/>
        <end position="334"/>
    </location>
</feature>
<feature type="compositionally biased region" description="Polar residues" evidence="11">
    <location>
        <begin position="742"/>
        <end position="752"/>
    </location>
</feature>
<dbReference type="VEuPathDB" id="VectorBase:ASIS020203"/>
<dbReference type="PROSITE" id="PS50157">
    <property type="entry name" value="ZINC_FINGER_C2H2_2"/>
    <property type="match status" value="9"/>
</dbReference>
<dbReference type="GO" id="GO:0005634">
    <property type="term" value="C:nucleus"/>
    <property type="evidence" value="ECO:0007669"/>
    <property type="project" value="UniProtKB-SubCell"/>
</dbReference>
<dbReference type="PANTHER" id="PTHR16515:SF49">
    <property type="entry name" value="GASTRULA ZINC FINGER PROTEIN XLCGF49.1-LIKE-RELATED"/>
    <property type="match status" value="1"/>
</dbReference>
<dbReference type="FunFam" id="3.30.160.60:FF:000446">
    <property type="entry name" value="Zinc finger protein"/>
    <property type="match status" value="2"/>
</dbReference>
<feature type="compositionally biased region" description="Basic and acidic residues" evidence="11">
    <location>
        <begin position="642"/>
        <end position="659"/>
    </location>
</feature>
<evidence type="ECO:0000256" key="6">
    <source>
        <dbReference type="ARBA" id="ARBA00023015"/>
    </source>
</evidence>
<accession>A0A084VYG9</accession>
<dbReference type="FunFam" id="3.30.160.60:FF:000256">
    <property type="entry name" value="PLAG1 like zinc finger 2"/>
    <property type="match status" value="1"/>
</dbReference>
<evidence type="ECO:0000313" key="15">
    <source>
        <dbReference type="Proteomes" id="UP000030765"/>
    </source>
</evidence>
<evidence type="ECO:0000256" key="3">
    <source>
        <dbReference type="ARBA" id="ARBA00022737"/>
    </source>
</evidence>
<dbReference type="PANTHER" id="PTHR16515">
    <property type="entry name" value="PR DOMAIN ZINC FINGER PROTEIN"/>
    <property type="match status" value="1"/>
</dbReference>
<feature type="domain" description="C2H2-type" evidence="12">
    <location>
        <begin position="391"/>
        <end position="418"/>
    </location>
</feature>
<dbReference type="Gene3D" id="3.30.160.60">
    <property type="entry name" value="Classic Zinc Finger"/>
    <property type="match status" value="6"/>
</dbReference>
<feature type="region of interest" description="Disordered" evidence="11">
    <location>
        <begin position="122"/>
        <end position="200"/>
    </location>
</feature>
<keyword evidence="8" id="KW-0804">Transcription</keyword>
<dbReference type="AlphaFoldDB" id="A0A084VYG9"/>
<gene>
    <name evidence="13" type="ORF">ZHAS_00010685</name>
</gene>
<feature type="domain" description="C2H2-type" evidence="12">
    <location>
        <begin position="419"/>
        <end position="441"/>
    </location>
</feature>
<keyword evidence="2" id="KW-0479">Metal-binding</keyword>
<dbReference type="SMART" id="SM00355">
    <property type="entry name" value="ZnF_C2H2"/>
    <property type="match status" value="10"/>
</dbReference>
<keyword evidence="9" id="KW-0539">Nucleus</keyword>
<keyword evidence="3" id="KW-0677">Repeat</keyword>
<dbReference type="Pfam" id="PF13912">
    <property type="entry name" value="zf-C2H2_6"/>
    <property type="match status" value="1"/>
</dbReference>
<keyword evidence="6" id="KW-0805">Transcription regulation</keyword>
<dbReference type="SUPFAM" id="SSF57667">
    <property type="entry name" value="beta-beta-alpha zinc fingers"/>
    <property type="match status" value="6"/>
</dbReference>
<evidence type="ECO:0000256" key="2">
    <source>
        <dbReference type="ARBA" id="ARBA00022723"/>
    </source>
</evidence>
<feature type="compositionally biased region" description="Polar residues" evidence="11">
    <location>
        <begin position="913"/>
        <end position="922"/>
    </location>
</feature>
<evidence type="ECO:0000313" key="13">
    <source>
        <dbReference type="EMBL" id="KFB43013.1"/>
    </source>
</evidence>
<evidence type="ECO:0000256" key="8">
    <source>
        <dbReference type="ARBA" id="ARBA00023163"/>
    </source>
</evidence>
<dbReference type="FunFam" id="3.30.160.60:FF:000145">
    <property type="entry name" value="Zinc finger protein 574"/>
    <property type="match status" value="1"/>
</dbReference>
<feature type="domain" description="C2H2-type" evidence="12">
    <location>
        <begin position="449"/>
        <end position="476"/>
    </location>
</feature>
<feature type="domain" description="C2H2-type" evidence="12">
    <location>
        <begin position="335"/>
        <end position="362"/>
    </location>
</feature>
<evidence type="ECO:0000256" key="7">
    <source>
        <dbReference type="ARBA" id="ARBA00023125"/>
    </source>
</evidence>
<name>A0A084VYG9_ANOSI</name>
<organism evidence="13">
    <name type="scientific">Anopheles sinensis</name>
    <name type="common">Mosquito</name>
    <dbReference type="NCBI Taxonomy" id="74873"/>
    <lineage>
        <taxon>Eukaryota</taxon>
        <taxon>Metazoa</taxon>
        <taxon>Ecdysozoa</taxon>
        <taxon>Arthropoda</taxon>
        <taxon>Hexapoda</taxon>
        <taxon>Insecta</taxon>
        <taxon>Pterygota</taxon>
        <taxon>Neoptera</taxon>
        <taxon>Endopterygota</taxon>
        <taxon>Diptera</taxon>
        <taxon>Nematocera</taxon>
        <taxon>Culicoidea</taxon>
        <taxon>Culicidae</taxon>
        <taxon>Anophelinae</taxon>
        <taxon>Anopheles</taxon>
    </lineage>
</organism>
<feature type="region of interest" description="Disordered" evidence="11">
    <location>
        <begin position="544"/>
        <end position="572"/>
    </location>
</feature>
<dbReference type="GO" id="GO:0008270">
    <property type="term" value="F:zinc ion binding"/>
    <property type="evidence" value="ECO:0007669"/>
    <property type="project" value="UniProtKB-KW"/>
</dbReference>
<dbReference type="Pfam" id="PF00096">
    <property type="entry name" value="zf-C2H2"/>
    <property type="match status" value="4"/>
</dbReference>
<feature type="domain" description="C2H2-type" evidence="12">
    <location>
        <begin position="279"/>
        <end position="306"/>
    </location>
</feature>
<dbReference type="OMA" id="ENCRILM"/>
<evidence type="ECO:0000256" key="9">
    <source>
        <dbReference type="ARBA" id="ARBA00023242"/>
    </source>
</evidence>
<evidence type="ECO:0000313" key="14">
    <source>
        <dbReference type="EnsemblMetazoa" id="ASIC010685-PA"/>
    </source>
</evidence>
<evidence type="ECO:0000256" key="5">
    <source>
        <dbReference type="ARBA" id="ARBA00022833"/>
    </source>
</evidence>
<dbReference type="STRING" id="74873.A0A084VYG9"/>
<feature type="domain" description="C2H2-type" evidence="12">
    <location>
        <begin position="504"/>
        <end position="532"/>
    </location>
</feature>
<dbReference type="EnsemblMetazoa" id="ASIC010685-RA">
    <property type="protein sequence ID" value="ASIC010685-PA"/>
    <property type="gene ID" value="ASIC010685"/>
</dbReference>
<feature type="region of interest" description="Disordered" evidence="11">
    <location>
        <begin position="674"/>
        <end position="929"/>
    </location>
</feature>
<feature type="domain" description="C2H2-type" evidence="12">
    <location>
        <begin position="363"/>
        <end position="390"/>
    </location>
</feature>
<evidence type="ECO:0000256" key="4">
    <source>
        <dbReference type="ARBA" id="ARBA00022771"/>
    </source>
</evidence>
<proteinExistence type="predicted"/>
<dbReference type="GO" id="GO:0010468">
    <property type="term" value="P:regulation of gene expression"/>
    <property type="evidence" value="ECO:0007669"/>
    <property type="project" value="TreeGrafter"/>
</dbReference>
<dbReference type="OrthoDB" id="6077919at2759"/>
<feature type="domain" description="C2H2-type" evidence="12">
    <location>
        <begin position="251"/>
        <end position="278"/>
    </location>
</feature>
<evidence type="ECO:0000259" key="12">
    <source>
        <dbReference type="PROSITE" id="PS50157"/>
    </source>
</evidence>
<dbReference type="VEuPathDB" id="VectorBase:ASIC010685"/>
<dbReference type="InterPro" id="IPR036236">
    <property type="entry name" value="Znf_C2H2_sf"/>
</dbReference>
<feature type="compositionally biased region" description="Low complexity" evidence="11">
    <location>
        <begin position="144"/>
        <end position="157"/>
    </location>
</feature>
<comment type="subcellular location">
    <subcellularLocation>
        <location evidence="1">Nucleus</location>
    </subcellularLocation>
</comment>
<evidence type="ECO:0000256" key="10">
    <source>
        <dbReference type="PROSITE-ProRule" id="PRU00042"/>
    </source>
</evidence>
<keyword evidence="4 10" id="KW-0863">Zinc-finger</keyword>
<keyword evidence="15" id="KW-1185">Reference proteome</keyword>
<dbReference type="Proteomes" id="UP000030765">
    <property type="component" value="Unassembled WGS sequence"/>
</dbReference>
<keyword evidence="5" id="KW-0862">Zinc</keyword>
<feature type="region of interest" description="Disordered" evidence="11">
    <location>
        <begin position="633"/>
        <end position="659"/>
    </location>
</feature>
<dbReference type="EMBL" id="KE525231">
    <property type="protein sequence ID" value="KFB43013.1"/>
    <property type="molecule type" value="Genomic_DNA"/>
</dbReference>
<protein>
    <submittedName>
        <fullName evidence="13 14">Pita</fullName>
    </submittedName>
</protein>
<dbReference type="InterPro" id="IPR013087">
    <property type="entry name" value="Znf_C2H2_type"/>
</dbReference>
<feature type="compositionally biased region" description="Basic and acidic residues" evidence="11">
    <location>
        <begin position="769"/>
        <end position="819"/>
    </location>
</feature>
<dbReference type="VEuPathDB" id="VectorBase:ASIS020311"/>
<dbReference type="EMBL" id="ATLV01018366">
    <property type="status" value="NOT_ANNOTATED_CDS"/>
    <property type="molecule type" value="Genomic_DNA"/>
</dbReference>
<evidence type="ECO:0000256" key="11">
    <source>
        <dbReference type="SAM" id="MobiDB-lite"/>
    </source>
</evidence>
<reference evidence="14" key="2">
    <citation type="submission" date="2020-05" db="UniProtKB">
        <authorList>
            <consortium name="EnsemblMetazoa"/>
        </authorList>
    </citation>
    <scope>IDENTIFICATION</scope>
</reference>
<evidence type="ECO:0000256" key="1">
    <source>
        <dbReference type="ARBA" id="ARBA00004123"/>
    </source>
</evidence>
<dbReference type="PROSITE" id="PS00028">
    <property type="entry name" value="ZINC_FINGER_C2H2_1"/>
    <property type="match status" value="10"/>
</dbReference>
<sequence>MDQSGDRTLIAVDVVDEALRPQQLKAKQICRLCLAQDVPLSSIFAPQGGPNRTPQTPLSLQITACVSIEANLKDLQHKASPRVNTTINIINSAAGGEAENNRERKINIIKLSPTDLKNLKLSQRIGTPGYQGTPPAGGMKRDQSVVSVSTPLLTSTPMPKRGPPTKAPNQHQGVRLQYDDEQKPPPPVQQNNQPPPKKEVKSPVILNRLASMASKRQNVKEEFVTTGDGTVEMILQFEPEPVESAEQEKIFPCAECPRTFKLKQLLDLHKLNHKRERNFPCGECDKRFFSKYDLAKHMATHTGERPYVCVICRAAFSRSTLLTRHQALHKDDLTYPCMFCERVFVSQKELDKHAQNHEKNRPFVCMHCPKSFAYKQGLERHAAVHAKDLPHKCEYCDMSFHTSAALSRHLTAHAGSRPYPCRLCSKSFMLSHHLSRHLRAHNTVGQSEYKCNDCKQSFNGKNELIAHSESHAKETLVCPLCREPFGDIGEVIEHIHEHAKGSQYACDYCDLLYTSEQKLNAHCQQEHADELACEWSEEQQRQLKEEQAASRKDDAANQPKAEVEGNRSGEELKTDLVLESEIPEIENIFLEPDDYDTAIFMEPEGDEQVIETFEVSEYVEETPSPAAVAATVKPKVSPQTKQPKEVKQEHLSPVPKSKDIYRQKSMDEFYKRNQQAVEKKTAQRNVSEMLKNLPKGVTIKREQSAPALTTNPPKKAPPQPIVVEKKQPPIVIPIAKDKVSPVQGSSKGSSAQAVAEPKRRPGRPPKIVPKVEESEGKKENVAIKKVEQSEVVRKQERKQQLTKLDEESGKKELPERKSTVEGGLKRSGTMNFPKTRVGIDVPPKTFPGASGASGNKGSVSMVRRSYAVPPSKEPTVGMKRPADKESPTDEPVSSKRFAPGPQRKTLNPAMLSTMGNTTQKSAGTAKATEPVPVTVVRTVKRAANADAPVGAPVEMNVGGKTVKLQKLILSKSEALALQKAGKLGKGKM</sequence>
<dbReference type="InterPro" id="IPR050331">
    <property type="entry name" value="Zinc_finger"/>
</dbReference>
<keyword evidence="7" id="KW-0238">DNA-binding</keyword>
<reference evidence="13 15" key="1">
    <citation type="journal article" date="2014" name="BMC Genomics">
        <title>Genome sequence of Anopheles sinensis provides insight into genetics basis of mosquito competence for malaria parasites.</title>
        <authorList>
            <person name="Zhou D."/>
            <person name="Zhang D."/>
            <person name="Ding G."/>
            <person name="Shi L."/>
            <person name="Hou Q."/>
            <person name="Ye Y."/>
            <person name="Xu Y."/>
            <person name="Zhou H."/>
            <person name="Xiong C."/>
            <person name="Li S."/>
            <person name="Yu J."/>
            <person name="Hong S."/>
            <person name="Yu X."/>
            <person name="Zou P."/>
            <person name="Chen C."/>
            <person name="Chang X."/>
            <person name="Wang W."/>
            <person name="Lv Y."/>
            <person name="Sun Y."/>
            <person name="Ma L."/>
            <person name="Shen B."/>
            <person name="Zhu C."/>
        </authorList>
    </citation>
    <scope>NUCLEOTIDE SEQUENCE [LARGE SCALE GENOMIC DNA]</scope>
</reference>